<comment type="caution">
    <text evidence="2">The sequence shown here is derived from an EMBL/GenBank/DDBJ whole genome shotgun (WGS) entry which is preliminary data.</text>
</comment>
<evidence type="ECO:0000313" key="2">
    <source>
        <dbReference type="EMBL" id="MFD1001150.1"/>
    </source>
</evidence>
<dbReference type="SUPFAM" id="SSF51735">
    <property type="entry name" value="NAD(P)-binding Rossmann-fold domains"/>
    <property type="match status" value="1"/>
</dbReference>
<evidence type="ECO:0000259" key="1">
    <source>
        <dbReference type="Pfam" id="PF13460"/>
    </source>
</evidence>
<dbReference type="Proteomes" id="UP001597112">
    <property type="component" value="Unassembled WGS sequence"/>
</dbReference>
<organism evidence="2 3">
    <name type="scientific">Ohtaekwangia kribbensis</name>
    <dbReference type="NCBI Taxonomy" id="688913"/>
    <lineage>
        <taxon>Bacteria</taxon>
        <taxon>Pseudomonadati</taxon>
        <taxon>Bacteroidota</taxon>
        <taxon>Cytophagia</taxon>
        <taxon>Cytophagales</taxon>
        <taxon>Fulvivirgaceae</taxon>
        <taxon>Ohtaekwangia</taxon>
    </lineage>
</organism>
<name>A0ABW3K544_9BACT</name>
<dbReference type="InterPro" id="IPR051606">
    <property type="entry name" value="Polyketide_Oxido-like"/>
</dbReference>
<dbReference type="InterPro" id="IPR016040">
    <property type="entry name" value="NAD(P)-bd_dom"/>
</dbReference>
<dbReference type="Pfam" id="PF13460">
    <property type="entry name" value="NAD_binding_10"/>
    <property type="match status" value="1"/>
</dbReference>
<dbReference type="RefSeq" id="WP_377580597.1">
    <property type="nucleotide sequence ID" value="NZ_JBHTKA010000007.1"/>
</dbReference>
<dbReference type="EMBL" id="JBHTKA010000007">
    <property type="protein sequence ID" value="MFD1001150.1"/>
    <property type="molecule type" value="Genomic_DNA"/>
</dbReference>
<gene>
    <name evidence="2" type="ORF">ACFQ21_17615</name>
</gene>
<feature type="domain" description="NAD(P)-binding" evidence="1">
    <location>
        <begin position="11"/>
        <end position="199"/>
    </location>
</feature>
<keyword evidence="3" id="KW-1185">Reference proteome</keyword>
<dbReference type="Gene3D" id="3.40.50.720">
    <property type="entry name" value="NAD(P)-binding Rossmann-like Domain"/>
    <property type="match status" value="1"/>
</dbReference>
<accession>A0ABW3K544</accession>
<sequence length="212" mass="24030">MKQNQTIAVLGATGKSGKYLVDQLLKQGYAIRVLVRDPAKFTTINSRIEVIQGDARDYTAIYRLLEKCEAVISTLGQRKGEPPVLSQATTHIVQAMCERNINRYIVVTGLSIDIPGDRKSFRTKFWSRIMKWFFGSVIADKQKEFSVLATSWLRWTLVRLPMIERTEETGAIAIDLYDCPGKKIRATDLAVFLVQQLSDNRFIQKAPFIASI</sequence>
<dbReference type="InterPro" id="IPR036291">
    <property type="entry name" value="NAD(P)-bd_dom_sf"/>
</dbReference>
<dbReference type="PANTHER" id="PTHR43355">
    <property type="entry name" value="FLAVIN REDUCTASE (NADPH)"/>
    <property type="match status" value="1"/>
</dbReference>
<proteinExistence type="predicted"/>
<dbReference type="PANTHER" id="PTHR43355:SF2">
    <property type="entry name" value="FLAVIN REDUCTASE (NADPH)"/>
    <property type="match status" value="1"/>
</dbReference>
<evidence type="ECO:0000313" key="3">
    <source>
        <dbReference type="Proteomes" id="UP001597112"/>
    </source>
</evidence>
<protein>
    <submittedName>
        <fullName evidence="2">NAD(P)-dependent oxidoreductase</fullName>
    </submittedName>
</protein>
<reference evidence="3" key="1">
    <citation type="journal article" date="2019" name="Int. J. Syst. Evol. Microbiol.">
        <title>The Global Catalogue of Microorganisms (GCM) 10K type strain sequencing project: providing services to taxonomists for standard genome sequencing and annotation.</title>
        <authorList>
            <consortium name="The Broad Institute Genomics Platform"/>
            <consortium name="The Broad Institute Genome Sequencing Center for Infectious Disease"/>
            <person name="Wu L."/>
            <person name="Ma J."/>
        </authorList>
    </citation>
    <scope>NUCLEOTIDE SEQUENCE [LARGE SCALE GENOMIC DNA]</scope>
    <source>
        <strain evidence="3">CCUG 58938</strain>
    </source>
</reference>